<dbReference type="InterPro" id="IPR021136">
    <property type="entry name" value="Flagellar_hook_control-like_C"/>
</dbReference>
<gene>
    <name evidence="3" type="ORF">LCGC14_1198680</name>
</gene>
<evidence type="ECO:0000259" key="2">
    <source>
        <dbReference type="Pfam" id="PF02120"/>
    </source>
</evidence>
<dbReference type="AlphaFoldDB" id="A0A0F9PMD6"/>
<feature type="compositionally biased region" description="Basic and acidic residues" evidence="1">
    <location>
        <begin position="178"/>
        <end position="206"/>
    </location>
</feature>
<sequence length="253" mass="26864">SVGNETTAENKSTLTSSIDPSAKNKLSAEEAVTESINQDISVTQSNNTDQNATKLASESIVSITAANNIQTSPATSATQTQSSVGTVNAVGSASGPMRQNPVEQVIDTINATSAGPNREINIQLNPLELGKIHIRFQQAGGEITGVIEVEKQETSDEIEKALPQIIAALNESGTQVKRIDVTTSDKDQQSTDQQKDETSKAFEEAAYHQFSQSQDNTPAGDSSPSQSILNENNDASVTENQPQTADGRINVFM</sequence>
<feature type="region of interest" description="Disordered" evidence="1">
    <location>
        <begin position="178"/>
        <end position="253"/>
    </location>
</feature>
<comment type="caution">
    <text evidence="3">The sequence shown here is derived from an EMBL/GenBank/DDBJ whole genome shotgun (WGS) entry which is preliminary data.</text>
</comment>
<feature type="compositionally biased region" description="Polar residues" evidence="1">
    <location>
        <begin position="34"/>
        <end position="50"/>
    </location>
</feature>
<feature type="compositionally biased region" description="Polar residues" evidence="1">
    <location>
        <begin position="1"/>
        <end position="19"/>
    </location>
</feature>
<dbReference type="InterPro" id="IPR038610">
    <property type="entry name" value="FliK-like_C_sf"/>
</dbReference>
<evidence type="ECO:0000256" key="1">
    <source>
        <dbReference type="SAM" id="MobiDB-lite"/>
    </source>
</evidence>
<dbReference type="Pfam" id="PF02120">
    <property type="entry name" value="Flg_hook"/>
    <property type="match status" value="1"/>
</dbReference>
<name>A0A0F9PMD6_9ZZZZ</name>
<organism evidence="3">
    <name type="scientific">marine sediment metagenome</name>
    <dbReference type="NCBI Taxonomy" id="412755"/>
    <lineage>
        <taxon>unclassified sequences</taxon>
        <taxon>metagenomes</taxon>
        <taxon>ecological metagenomes</taxon>
    </lineage>
</organism>
<reference evidence="3" key="1">
    <citation type="journal article" date="2015" name="Nature">
        <title>Complex archaea that bridge the gap between prokaryotes and eukaryotes.</title>
        <authorList>
            <person name="Spang A."/>
            <person name="Saw J.H."/>
            <person name="Jorgensen S.L."/>
            <person name="Zaremba-Niedzwiedzka K."/>
            <person name="Martijn J."/>
            <person name="Lind A.E."/>
            <person name="van Eijk R."/>
            <person name="Schleper C."/>
            <person name="Guy L."/>
            <person name="Ettema T.J."/>
        </authorList>
    </citation>
    <scope>NUCLEOTIDE SEQUENCE</scope>
</reference>
<evidence type="ECO:0000313" key="3">
    <source>
        <dbReference type="EMBL" id="KKM94412.1"/>
    </source>
</evidence>
<protein>
    <recommendedName>
        <fullName evidence="2">Flagellar hook-length control protein-like C-terminal domain-containing protein</fullName>
    </recommendedName>
</protein>
<proteinExistence type="predicted"/>
<feature type="compositionally biased region" description="Polar residues" evidence="1">
    <location>
        <begin position="209"/>
        <end position="244"/>
    </location>
</feature>
<feature type="region of interest" description="Disordered" evidence="1">
    <location>
        <begin position="1"/>
        <end position="50"/>
    </location>
</feature>
<dbReference type="Gene3D" id="3.30.750.140">
    <property type="match status" value="1"/>
</dbReference>
<feature type="non-terminal residue" evidence="3">
    <location>
        <position position="1"/>
    </location>
</feature>
<accession>A0A0F9PMD6</accession>
<feature type="domain" description="Flagellar hook-length control protein-like C-terminal" evidence="2">
    <location>
        <begin position="110"/>
        <end position="189"/>
    </location>
</feature>
<dbReference type="EMBL" id="LAZR01006143">
    <property type="protein sequence ID" value="KKM94412.1"/>
    <property type="molecule type" value="Genomic_DNA"/>
</dbReference>
<dbReference type="CDD" id="cd17470">
    <property type="entry name" value="T3SS_Flik_C"/>
    <property type="match status" value="1"/>
</dbReference>